<keyword evidence="2" id="KW-0067">ATP-binding</keyword>
<evidence type="ECO:0000313" key="4">
    <source>
        <dbReference type="EMBL" id="KAF7166708.1"/>
    </source>
</evidence>
<keyword evidence="1" id="KW-0547">Nucleotide-binding</keyword>
<gene>
    <name evidence="4" type="ORF">CNMCM5623_000252</name>
</gene>
<dbReference type="InterPro" id="IPR043129">
    <property type="entry name" value="ATPase_NBD"/>
</dbReference>
<dbReference type="SUPFAM" id="SSF53067">
    <property type="entry name" value="Actin-like ATPase domain"/>
    <property type="match status" value="2"/>
</dbReference>
<dbReference type="GO" id="GO:0140662">
    <property type="term" value="F:ATP-dependent protein folding chaperone"/>
    <property type="evidence" value="ECO:0007669"/>
    <property type="project" value="InterPro"/>
</dbReference>
<dbReference type="InterPro" id="IPR002575">
    <property type="entry name" value="Aminoglycoside_PTrfase"/>
</dbReference>
<name>A0A8H6UTT8_9EURO</name>
<dbReference type="PANTHER" id="PTHR14187">
    <property type="entry name" value="ALPHA KINASE/ELONGATION FACTOR 2 KINASE"/>
    <property type="match status" value="1"/>
</dbReference>
<dbReference type="CDD" id="cd10170">
    <property type="entry name" value="ASKHA_NBD_HSP70"/>
    <property type="match status" value="1"/>
</dbReference>
<dbReference type="SUPFAM" id="SSF56112">
    <property type="entry name" value="Protein kinase-like (PK-like)"/>
    <property type="match status" value="1"/>
</dbReference>
<evidence type="ECO:0000256" key="2">
    <source>
        <dbReference type="ARBA" id="ARBA00022840"/>
    </source>
</evidence>
<dbReference type="InterPro" id="IPR011009">
    <property type="entry name" value="Kinase-like_dom_sf"/>
</dbReference>
<accession>A0A8H6UTT8</accession>
<sequence length="1138" mass="127334">MTNKPVEGLLKELDSLALIPSHRIIVGVDYGTTFTGASYVSTKNGNDLNDIVIISSWPGPARDVDTVVKAPSRIAYTADNPGVQTRRWGYQVQPGMTAYSWTKLLLDQDIPLTKYDDSTLEDASNSGILKLPEGKTAVEVVADYLSEVYQHILKTIAKQITEETLSITPLEFWFTVPAIWSDQAQSATRRAAQIAGFGSRPCDNIFMISEPEAAAIAALRKYTTHSMAGSIRPGDGVLVCDCGGGTVDITTYLVETVKPELTFGELCTGIGGKCGSTAVDRNLYQLMSERFGDAFDSLPMKSKGPGSRFMKAFESIKRDFGYSDEENVFELPLNMKLTDANPEFFNDDERLVLLSSADLQKIFRPVVQQILKLVRQQIKAATAEAGKNVITRIILAGGFGDSEYLRSTFKRSFWSTDNITITVPDNPQAAIVQGAALRGLEGLRSSTKRCRRNYGWSWNVPFREGKDKDTNACYDRFTGKKMATGVMKWMITKGERYAEDHVCTASLFRAHLEGETLKANLMLYSSDLDHAPERVEHPGIHSVGNICVDFTELDLSTFERKSLLGTPLYKLQYDVKVVFGAQEGVLKFEAVSQGKVARSRKDVATVNIFPHRGLHAPSSPLVSILFSKALLSTYPWRKIFDGASEEYNLGTHGRWLRRDKVERDSRYIKSNFEALCQRVIHLCPGADAIAACQKIEGGFNRVLIFTLNNAKQLVARLPFPLAGPTKLTTASEVATIRYLQAKTSIPIPRILDWHNDAADADNVICSEYIIMEHAAGVPLCKKWHQMAGDQQVRCIDAVYRTIKEAVDLEFPAFGSIFFNNTLDSQYSKYLDNDFCIGPHCSTRYWDCDPGEDRYYDNAKPNRGPWTSLAEYCDGLIDAGISRVPPANTEVEKKPIYHGSVQTHLRLLEDARIILRQIAADSRIKTAASPLFFHPDLHMRNIFVSEDDPSAITSIIDWQAASIEPAFWYSDEVPDFATGDEICAKTFDLSSKCLTPKLSGPRLMNESLFRPFRYSYRTWKDGAVALRHELIETSRHWTELGFEGQCVYPMPTTEELANHEREYRLFEAAQNLRRDLAALLNTATDGWVPLDVWEATELAHKELFNGMLQAVLTNPDQDDDEPVKDETTLRSIWPFDIDG</sequence>
<dbReference type="Gene3D" id="3.90.640.10">
    <property type="entry name" value="Actin, Chain A, domain 4"/>
    <property type="match status" value="1"/>
</dbReference>
<dbReference type="GO" id="GO:0005524">
    <property type="term" value="F:ATP binding"/>
    <property type="evidence" value="ECO:0007669"/>
    <property type="project" value="UniProtKB-KW"/>
</dbReference>
<protein>
    <recommendedName>
        <fullName evidence="3">Aminoglycoside phosphotransferase domain-containing protein</fullName>
    </recommendedName>
</protein>
<dbReference type="PANTHER" id="PTHR14187:SF81">
    <property type="entry name" value="HSP70 FAMILY PROTEIN (AFU_ORTHOLOGUE AFUA_4G14040)"/>
    <property type="match status" value="1"/>
</dbReference>
<dbReference type="Proteomes" id="UP000654922">
    <property type="component" value="Unassembled WGS sequence"/>
</dbReference>
<feature type="domain" description="Aminoglycoside phosphotransferase" evidence="3">
    <location>
        <begin position="695"/>
        <end position="965"/>
    </location>
</feature>
<dbReference type="EMBL" id="JACBAE010001299">
    <property type="protein sequence ID" value="KAF7166708.1"/>
    <property type="molecule type" value="Genomic_DNA"/>
</dbReference>
<organism evidence="4 5">
    <name type="scientific">Aspergillus felis</name>
    <dbReference type="NCBI Taxonomy" id="1287682"/>
    <lineage>
        <taxon>Eukaryota</taxon>
        <taxon>Fungi</taxon>
        <taxon>Dikarya</taxon>
        <taxon>Ascomycota</taxon>
        <taxon>Pezizomycotina</taxon>
        <taxon>Eurotiomycetes</taxon>
        <taxon>Eurotiomycetidae</taxon>
        <taxon>Eurotiales</taxon>
        <taxon>Aspergillaceae</taxon>
        <taxon>Aspergillus</taxon>
        <taxon>Aspergillus subgen. Fumigati</taxon>
    </lineage>
</organism>
<evidence type="ECO:0000256" key="1">
    <source>
        <dbReference type="ARBA" id="ARBA00022741"/>
    </source>
</evidence>
<comment type="caution">
    <text evidence="4">The sequence shown here is derived from an EMBL/GenBank/DDBJ whole genome shotgun (WGS) entry which is preliminary data.</text>
</comment>
<reference evidence="4" key="1">
    <citation type="submission" date="2020-06" db="EMBL/GenBank/DDBJ databases">
        <title>Draft genome sequences of strains closely related to Aspergillus parafelis and Aspergillus hiratsukae.</title>
        <authorList>
            <person name="Dos Santos R.A.C."/>
            <person name="Rivero-Menendez O."/>
            <person name="Steenwyk J.L."/>
            <person name="Mead M.E."/>
            <person name="Goldman G.H."/>
            <person name="Alastruey-Izquierdo A."/>
            <person name="Rokas A."/>
        </authorList>
    </citation>
    <scope>NUCLEOTIDE SEQUENCE</scope>
    <source>
        <strain evidence="4">CNM-CM5623</strain>
    </source>
</reference>
<dbReference type="Pfam" id="PF00012">
    <property type="entry name" value="HSP70"/>
    <property type="match status" value="1"/>
</dbReference>
<dbReference type="Pfam" id="PF01636">
    <property type="entry name" value="APH"/>
    <property type="match status" value="1"/>
</dbReference>
<evidence type="ECO:0000313" key="5">
    <source>
        <dbReference type="Proteomes" id="UP000654922"/>
    </source>
</evidence>
<dbReference type="InterPro" id="IPR013126">
    <property type="entry name" value="Hsp_70_fam"/>
</dbReference>
<proteinExistence type="predicted"/>
<dbReference type="OrthoDB" id="2963168at2759"/>
<dbReference type="Gene3D" id="3.30.420.40">
    <property type="match status" value="2"/>
</dbReference>
<dbReference type="AlphaFoldDB" id="A0A8H6UTT8"/>
<evidence type="ECO:0000259" key="3">
    <source>
        <dbReference type="Pfam" id="PF01636"/>
    </source>
</evidence>